<organism evidence="2 3">
    <name type="scientific">Alteraurantiacibacter aquimixticola</name>
    <dbReference type="NCBI Taxonomy" id="2489173"/>
    <lineage>
        <taxon>Bacteria</taxon>
        <taxon>Pseudomonadati</taxon>
        <taxon>Pseudomonadota</taxon>
        <taxon>Alphaproteobacteria</taxon>
        <taxon>Sphingomonadales</taxon>
        <taxon>Erythrobacteraceae</taxon>
        <taxon>Alteraurantiacibacter</taxon>
    </lineage>
</organism>
<sequence>MVLRYAVWFVRLVYAGWMIPAGLNHFYQLYPQPLGNEPLSIAVFTALLNSGLFTLVKAVELLAGVMLLVGWRVPLALIMVLPVSFTVWYWDTELQGWWTASAVYGWAVVGCNLVLLAAYWGSYRDFFAREAQPQWPWQASSSEVEGSPMEVQA</sequence>
<dbReference type="OrthoDB" id="7471552at2"/>
<reference evidence="2 3" key="1">
    <citation type="submission" date="2019-04" db="EMBL/GenBank/DDBJ databases">
        <title>Altererythrobacter aquimixticola sp. nov., isolated from sediment of junction between the ocean and a freshwater spring.</title>
        <authorList>
            <person name="Yoon J.-H."/>
        </authorList>
    </citation>
    <scope>NUCLEOTIDE SEQUENCE [LARGE SCALE GENOMIC DNA]</scope>
    <source>
        <strain evidence="2 3">SSKS-13</strain>
    </source>
</reference>
<dbReference type="Proteomes" id="UP000309389">
    <property type="component" value="Unassembled WGS sequence"/>
</dbReference>
<evidence type="ECO:0000313" key="2">
    <source>
        <dbReference type="EMBL" id="TIX48890.1"/>
    </source>
</evidence>
<feature type="transmembrane region" description="Helical" evidence="1">
    <location>
        <begin position="39"/>
        <end position="59"/>
    </location>
</feature>
<dbReference type="EMBL" id="SSHH01000004">
    <property type="protein sequence ID" value="TIX48890.1"/>
    <property type="molecule type" value="Genomic_DNA"/>
</dbReference>
<evidence type="ECO:0008006" key="4">
    <source>
        <dbReference type="Google" id="ProtNLM"/>
    </source>
</evidence>
<feature type="transmembrane region" description="Helical" evidence="1">
    <location>
        <begin position="71"/>
        <end position="90"/>
    </location>
</feature>
<comment type="caution">
    <text evidence="2">The sequence shown here is derived from an EMBL/GenBank/DDBJ whole genome shotgun (WGS) entry which is preliminary data.</text>
</comment>
<keyword evidence="1" id="KW-1133">Transmembrane helix</keyword>
<name>A0A4T3F2Q0_9SPHN</name>
<accession>A0A4T3F2Q0</accession>
<keyword evidence="3" id="KW-1185">Reference proteome</keyword>
<feature type="transmembrane region" description="Helical" evidence="1">
    <location>
        <begin position="96"/>
        <end position="120"/>
    </location>
</feature>
<protein>
    <recommendedName>
        <fullName evidence="4">DoxX family protein</fullName>
    </recommendedName>
</protein>
<keyword evidence="1" id="KW-0812">Transmembrane</keyword>
<feature type="transmembrane region" description="Helical" evidence="1">
    <location>
        <begin position="7"/>
        <end position="27"/>
    </location>
</feature>
<evidence type="ECO:0000256" key="1">
    <source>
        <dbReference type="SAM" id="Phobius"/>
    </source>
</evidence>
<proteinExistence type="predicted"/>
<keyword evidence="1" id="KW-0472">Membrane</keyword>
<gene>
    <name evidence="2" type="ORF">E5222_14205</name>
</gene>
<dbReference type="AlphaFoldDB" id="A0A4T3F2Q0"/>
<evidence type="ECO:0000313" key="3">
    <source>
        <dbReference type="Proteomes" id="UP000309389"/>
    </source>
</evidence>
<dbReference type="RefSeq" id="WP_136694464.1">
    <property type="nucleotide sequence ID" value="NZ_SSHH01000004.1"/>
</dbReference>